<keyword evidence="6" id="KW-1185">Reference proteome</keyword>
<evidence type="ECO:0000313" key="6">
    <source>
        <dbReference type="Proteomes" id="UP001549076"/>
    </source>
</evidence>
<accession>A0ABV2N1L6</accession>
<sequence>MAWKTGIALTALAAMALSAIPTAYAQEKETVKIAFIGPLTGGNSATGLGGRNSAQLAVNLRNADPATKYRYELTPLDDECRPNVGIQVATRAATDRSVIGGVTHYCSAVAIATVDVYHRFQLPVVVWGAILPAITHGNDFAEVHRVNGSMLDESEVLVNFLSELGYKKWVVIHDTTDYGSGYLKILQEKLAGKDVEIQATFGVGADQQDFSAELLRVKEIDPQIVVFAGLTPLGVRIRSQMDRLGVPSQFAGISGIMSVSYHEALGNLAEGTVSVHNGAPLESLPQGAMFVDEYTKARFAEPPEPYGPYAFVATDLIIDAVEEVGPDRKAVRDKLNATKDHTSIAGPITFDEHGHNSVASTKYVAQDGKWVRWEDSLYAKGERKLTGL</sequence>
<gene>
    <name evidence="5" type="ORF">ABID37_003164</name>
</gene>
<dbReference type="PANTHER" id="PTHR47151">
    <property type="entry name" value="LEU/ILE/VAL-BINDING ABC TRANSPORTER SUBUNIT"/>
    <property type="match status" value="1"/>
</dbReference>
<evidence type="ECO:0000259" key="4">
    <source>
        <dbReference type="Pfam" id="PF13458"/>
    </source>
</evidence>
<dbReference type="SUPFAM" id="SSF53822">
    <property type="entry name" value="Periplasmic binding protein-like I"/>
    <property type="match status" value="1"/>
</dbReference>
<evidence type="ECO:0000256" key="2">
    <source>
        <dbReference type="ARBA" id="ARBA00022729"/>
    </source>
</evidence>
<dbReference type="InterPro" id="IPR028081">
    <property type="entry name" value="Leu-bd"/>
</dbReference>
<keyword evidence="2 3" id="KW-0732">Signal</keyword>
<dbReference type="RefSeq" id="WP_354196392.1">
    <property type="nucleotide sequence ID" value="NZ_JBEPML010000010.1"/>
</dbReference>
<proteinExistence type="inferred from homology"/>
<dbReference type="CDD" id="cd06342">
    <property type="entry name" value="PBP1_ABC_LIVBP-like"/>
    <property type="match status" value="1"/>
</dbReference>
<feature type="signal peptide" evidence="3">
    <location>
        <begin position="1"/>
        <end position="25"/>
    </location>
</feature>
<dbReference type="PANTHER" id="PTHR47151:SF2">
    <property type="entry name" value="AMINO ACID BINDING PROTEIN"/>
    <property type="match status" value="1"/>
</dbReference>
<evidence type="ECO:0000313" key="5">
    <source>
        <dbReference type="EMBL" id="MET3792941.1"/>
    </source>
</evidence>
<protein>
    <submittedName>
        <fullName evidence="5">Branched-chain amino acid transport system substrate-binding protein</fullName>
    </submittedName>
</protein>
<dbReference type="InterPro" id="IPR028082">
    <property type="entry name" value="Peripla_BP_I"/>
</dbReference>
<dbReference type="EMBL" id="JBEPML010000010">
    <property type="protein sequence ID" value="MET3792941.1"/>
    <property type="molecule type" value="Genomic_DNA"/>
</dbReference>
<feature type="domain" description="Leucine-binding protein" evidence="4">
    <location>
        <begin position="30"/>
        <end position="358"/>
    </location>
</feature>
<reference evidence="5 6" key="1">
    <citation type="submission" date="2024-06" db="EMBL/GenBank/DDBJ databases">
        <title>Genomic Encyclopedia of Type Strains, Phase IV (KMG-IV): sequencing the most valuable type-strain genomes for metagenomic binning, comparative biology and taxonomic classification.</title>
        <authorList>
            <person name="Goeker M."/>
        </authorList>
    </citation>
    <scope>NUCLEOTIDE SEQUENCE [LARGE SCALE GENOMIC DNA]</scope>
    <source>
        <strain evidence="5 6">DSM 27865</strain>
    </source>
</reference>
<comment type="similarity">
    <text evidence="1">Belongs to the leucine-binding protein family.</text>
</comment>
<comment type="caution">
    <text evidence="5">The sequence shown here is derived from an EMBL/GenBank/DDBJ whole genome shotgun (WGS) entry which is preliminary data.</text>
</comment>
<dbReference type="Gene3D" id="3.40.50.2300">
    <property type="match status" value="2"/>
</dbReference>
<dbReference type="Pfam" id="PF13458">
    <property type="entry name" value="Peripla_BP_6"/>
    <property type="match status" value="1"/>
</dbReference>
<evidence type="ECO:0000256" key="1">
    <source>
        <dbReference type="ARBA" id="ARBA00010062"/>
    </source>
</evidence>
<feature type="chain" id="PRO_5047458288" evidence="3">
    <location>
        <begin position="26"/>
        <end position="388"/>
    </location>
</feature>
<name>A0ABV2N1L6_9HYPH</name>
<dbReference type="Proteomes" id="UP001549076">
    <property type="component" value="Unassembled WGS sequence"/>
</dbReference>
<evidence type="ECO:0000256" key="3">
    <source>
        <dbReference type="SAM" id="SignalP"/>
    </source>
</evidence>
<organism evidence="5 6">
    <name type="scientific">Aquamicrobium terrae</name>
    <dbReference type="NCBI Taxonomy" id="1324945"/>
    <lineage>
        <taxon>Bacteria</taxon>
        <taxon>Pseudomonadati</taxon>
        <taxon>Pseudomonadota</taxon>
        <taxon>Alphaproteobacteria</taxon>
        <taxon>Hyphomicrobiales</taxon>
        <taxon>Phyllobacteriaceae</taxon>
        <taxon>Aquamicrobium</taxon>
    </lineage>
</organism>